<evidence type="ECO:0000313" key="2">
    <source>
        <dbReference type="EMBL" id="SNS74527.1"/>
    </source>
</evidence>
<gene>
    <name evidence="2" type="ORF">SAMN05421770_102157</name>
</gene>
<feature type="signal peptide" evidence="1">
    <location>
        <begin position="1"/>
        <end position="19"/>
    </location>
</feature>
<evidence type="ECO:0000256" key="1">
    <source>
        <dbReference type="SAM" id="SignalP"/>
    </source>
</evidence>
<protein>
    <recommendedName>
        <fullName evidence="4">DUF1800 domain-containing protein</fullName>
    </recommendedName>
</protein>
<dbReference type="EMBL" id="FZOU01000002">
    <property type="protein sequence ID" value="SNS74527.1"/>
    <property type="molecule type" value="Genomic_DNA"/>
</dbReference>
<sequence>MRVLSSTLALALIPLSATAQNTKLKLPPPSASPQTPLDQRERAVQLLNRFTFGARPGDVEAVLASGTDHWFDQQLDPASIKDDALNRRLADYPTLAMTPEQALTVYPDRGTVEQVADGKRPYPTDPLLACVYEVQVHKLMDERDQKKQLALARPEPTDAEKAAAKKADQETAARVAGELFSLPKAQRMATLIKMPVEDRIAFANNVAGDQKNLLLADFTPRERETFYGMQGGVGVQYQIGNELAQAKIVRAILTERQVQEVMTDFWFNHFNIYVNKDSDQWYTTSYERDVIRPHALGKFRDLLLATAESPAMMVYLDNWLSIGPESLANGVNPANPKSKKGAKGLNENYGREVMELHTVGVNGGYTQADVTHLSAILTGWSVDRPNQAGPFIFDPKKHEPGTKDWFGYRIDEDGNASRIGPADAKGDSAPAGAAPVVRAAAVPGAVPEAPGLKQGITALNLLAASPKTAHFICYLLAQRFVADDPPAALVDRMAATYMSSDGDIKAILHMLVGSPEFNSHRYFRNKVKTPVEFMASAFRSTATDPQNPGALTNAIRDMGMQLYYALPPTGYYLTADHWMNTSALVGRLNFADQLTHNRFSNQKFDAPRVLAFGLMSQPAAAGSATQVGFGGGSSKPRPMNIADHVATAESPATGADVALHVLEGTLIGGDVSAQTNQLIRKQVTSQAANNPTEKLNLLTALVLGSPEFQLR</sequence>
<dbReference type="Pfam" id="PF08811">
    <property type="entry name" value="DUF1800"/>
    <property type="match status" value="1"/>
</dbReference>
<keyword evidence="3" id="KW-1185">Reference proteome</keyword>
<keyword evidence="1" id="KW-0732">Signal</keyword>
<feature type="chain" id="PRO_5012218529" description="DUF1800 domain-containing protein" evidence="1">
    <location>
        <begin position="20"/>
        <end position="711"/>
    </location>
</feature>
<dbReference type="Proteomes" id="UP000198356">
    <property type="component" value="Unassembled WGS sequence"/>
</dbReference>
<dbReference type="InterPro" id="IPR014917">
    <property type="entry name" value="DUF1800"/>
</dbReference>
<name>A0A239GZG4_9BACT</name>
<accession>A0A239GZG4</accession>
<dbReference type="RefSeq" id="WP_089407674.1">
    <property type="nucleotide sequence ID" value="NZ_FZOU01000002.1"/>
</dbReference>
<evidence type="ECO:0000313" key="3">
    <source>
        <dbReference type="Proteomes" id="UP000198356"/>
    </source>
</evidence>
<dbReference type="OrthoDB" id="9772295at2"/>
<organism evidence="2 3">
    <name type="scientific">Granulicella rosea</name>
    <dbReference type="NCBI Taxonomy" id="474952"/>
    <lineage>
        <taxon>Bacteria</taxon>
        <taxon>Pseudomonadati</taxon>
        <taxon>Acidobacteriota</taxon>
        <taxon>Terriglobia</taxon>
        <taxon>Terriglobales</taxon>
        <taxon>Acidobacteriaceae</taxon>
        <taxon>Granulicella</taxon>
    </lineage>
</organism>
<proteinExistence type="predicted"/>
<evidence type="ECO:0008006" key="4">
    <source>
        <dbReference type="Google" id="ProtNLM"/>
    </source>
</evidence>
<reference evidence="2 3" key="1">
    <citation type="submission" date="2017-06" db="EMBL/GenBank/DDBJ databases">
        <authorList>
            <person name="Kim H.J."/>
            <person name="Triplett B.A."/>
        </authorList>
    </citation>
    <scope>NUCLEOTIDE SEQUENCE [LARGE SCALE GENOMIC DNA]</scope>
    <source>
        <strain evidence="2 3">DSM 18704</strain>
    </source>
</reference>
<dbReference type="AlphaFoldDB" id="A0A239GZG4"/>